<gene>
    <name evidence="3" type="ORF">TTHERM_00526720</name>
</gene>
<keyword evidence="2 3" id="KW-0812">Transmembrane</keyword>
<protein>
    <submittedName>
        <fullName evidence="3">Transmembrane protein, putative</fullName>
    </submittedName>
</protein>
<reference evidence="4" key="1">
    <citation type="journal article" date="2006" name="PLoS Biol.">
        <title>Macronuclear genome sequence of the ciliate Tetrahymena thermophila, a model eukaryote.</title>
        <authorList>
            <person name="Eisen J.A."/>
            <person name="Coyne R.S."/>
            <person name="Wu M."/>
            <person name="Wu D."/>
            <person name="Thiagarajan M."/>
            <person name="Wortman J.R."/>
            <person name="Badger J.H."/>
            <person name="Ren Q."/>
            <person name="Amedeo P."/>
            <person name="Jones K.M."/>
            <person name="Tallon L.J."/>
            <person name="Delcher A.L."/>
            <person name="Salzberg S.L."/>
            <person name="Silva J.C."/>
            <person name="Haas B.J."/>
            <person name="Majoros W.H."/>
            <person name="Farzad M."/>
            <person name="Carlton J.M."/>
            <person name="Smith R.K. Jr."/>
            <person name="Garg J."/>
            <person name="Pearlman R.E."/>
            <person name="Karrer K.M."/>
            <person name="Sun L."/>
            <person name="Manning G."/>
            <person name="Elde N.C."/>
            <person name="Turkewitz A.P."/>
            <person name="Asai D.J."/>
            <person name="Wilkes D.E."/>
            <person name="Wang Y."/>
            <person name="Cai H."/>
            <person name="Collins K."/>
            <person name="Stewart B.A."/>
            <person name="Lee S.R."/>
            <person name="Wilamowska K."/>
            <person name="Weinberg Z."/>
            <person name="Ruzzo W.L."/>
            <person name="Wloga D."/>
            <person name="Gaertig J."/>
            <person name="Frankel J."/>
            <person name="Tsao C.-C."/>
            <person name="Gorovsky M.A."/>
            <person name="Keeling P.J."/>
            <person name="Waller R.F."/>
            <person name="Patron N.J."/>
            <person name="Cherry J.M."/>
            <person name="Stover N.A."/>
            <person name="Krieger C.J."/>
            <person name="del Toro C."/>
            <person name="Ryder H.F."/>
            <person name="Williamson S.C."/>
            <person name="Barbeau R.A."/>
            <person name="Hamilton E.P."/>
            <person name="Orias E."/>
        </authorList>
    </citation>
    <scope>NUCLEOTIDE SEQUENCE [LARGE SCALE GENOMIC DNA]</scope>
    <source>
        <strain evidence="4">SB210</strain>
    </source>
</reference>
<dbReference type="KEGG" id="tet:TTHERM_00526720"/>
<feature type="compositionally biased region" description="Polar residues" evidence="1">
    <location>
        <begin position="95"/>
        <end position="111"/>
    </location>
</feature>
<feature type="transmembrane region" description="Helical" evidence="2">
    <location>
        <begin position="7"/>
        <end position="26"/>
    </location>
</feature>
<dbReference type="GeneID" id="7847036"/>
<dbReference type="EMBL" id="GG662209">
    <property type="protein sequence ID" value="EAS07841.2"/>
    <property type="molecule type" value="Genomic_DNA"/>
</dbReference>
<keyword evidence="2" id="KW-1133">Transmembrane helix</keyword>
<dbReference type="RefSeq" id="XP_001028083.2">
    <property type="nucleotide sequence ID" value="XM_001028083.2"/>
</dbReference>
<dbReference type="InParanoid" id="I7MK56"/>
<feature type="region of interest" description="Disordered" evidence="1">
    <location>
        <begin position="86"/>
        <end position="111"/>
    </location>
</feature>
<evidence type="ECO:0000313" key="4">
    <source>
        <dbReference type="Proteomes" id="UP000009168"/>
    </source>
</evidence>
<feature type="transmembrane region" description="Helical" evidence="2">
    <location>
        <begin position="46"/>
        <end position="64"/>
    </location>
</feature>
<evidence type="ECO:0000256" key="1">
    <source>
        <dbReference type="SAM" id="MobiDB-lite"/>
    </source>
</evidence>
<keyword evidence="2" id="KW-0472">Membrane</keyword>
<evidence type="ECO:0000256" key="2">
    <source>
        <dbReference type="SAM" id="Phobius"/>
    </source>
</evidence>
<dbReference type="Proteomes" id="UP000009168">
    <property type="component" value="Unassembled WGS sequence"/>
</dbReference>
<accession>I7MK56</accession>
<proteinExistence type="predicted"/>
<name>I7MK56_TETTS</name>
<keyword evidence="4" id="KW-1185">Reference proteome</keyword>
<sequence>MGCAEFCAIISFVGTIFLCILGIIVASGTKFIDWDLGNHRDSTKSSLFITAALYFVFFLLSMIYKWRKDKRLAEEAASKAVGRRRLISGDDDGDSQNNQPNQIRSNNYAIN</sequence>
<organism evidence="3 4">
    <name type="scientific">Tetrahymena thermophila (strain SB210)</name>
    <dbReference type="NCBI Taxonomy" id="312017"/>
    <lineage>
        <taxon>Eukaryota</taxon>
        <taxon>Sar</taxon>
        <taxon>Alveolata</taxon>
        <taxon>Ciliophora</taxon>
        <taxon>Intramacronucleata</taxon>
        <taxon>Oligohymenophorea</taxon>
        <taxon>Hymenostomatida</taxon>
        <taxon>Tetrahymenina</taxon>
        <taxon>Tetrahymenidae</taxon>
        <taxon>Tetrahymena</taxon>
    </lineage>
</organism>
<dbReference type="HOGENOM" id="CLU_2163462_0_0_1"/>
<dbReference type="AlphaFoldDB" id="I7MK56"/>
<evidence type="ECO:0000313" key="3">
    <source>
        <dbReference type="EMBL" id="EAS07841.2"/>
    </source>
</evidence>